<keyword evidence="11" id="KW-0325">Glycoprotein</keyword>
<evidence type="ECO:0000313" key="18">
    <source>
        <dbReference type="Proteomes" id="UP000694845"/>
    </source>
</evidence>
<evidence type="ECO:0000256" key="1">
    <source>
        <dbReference type="ARBA" id="ARBA00009237"/>
    </source>
</evidence>
<keyword evidence="6" id="KW-0770">Synapse</keyword>
<dbReference type="PROSITE" id="PS00236">
    <property type="entry name" value="NEUROTR_ION_CHANNEL"/>
    <property type="match status" value="1"/>
</dbReference>
<dbReference type="RefSeq" id="XP_022096675.1">
    <property type="nucleotide sequence ID" value="XM_022240983.1"/>
</dbReference>
<keyword evidence="9" id="KW-1015">Disulfide bond</keyword>
<evidence type="ECO:0000256" key="13">
    <source>
        <dbReference type="ARBA" id="ARBA00023303"/>
    </source>
</evidence>
<evidence type="ECO:0000313" key="19">
    <source>
        <dbReference type="RefSeq" id="XP_022096675.1"/>
    </source>
</evidence>
<dbReference type="Proteomes" id="UP000694845">
    <property type="component" value="Unplaced"/>
</dbReference>
<evidence type="ECO:0000256" key="10">
    <source>
        <dbReference type="ARBA" id="ARBA00023170"/>
    </source>
</evidence>
<dbReference type="GeneID" id="110982521"/>
<dbReference type="Gene3D" id="1.20.58.390">
    <property type="entry name" value="Neurotransmitter-gated ion-channel transmembrane domain"/>
    <property type="match status" value="1"/>
</dbReference>
<keyword evidence="18" id="KW-1185">Reference proteome</keyword>
<dbReference type="GO" id="GO:0004888">
    <property type="term" value="F:transmembrane signaling receptor activity"/>
    <property type="evidence" value="ECO:0007669"/>
    <property type="project" value="InterPro"/>
</dbReference>
<dbReference type="SUPFAM" id="SSF63712">
    <property type="entry name" value="Nicotinic receptor ligand binding domain-like"/>
    <property type="match status" value="2"/>
</dbReference>
<evidence type="ECO:0000256" key="3">
    <source>
        <dbReference type="ARBA" id="ARBA00022475"/>
    </source>
</evidence>
<dbReference type="InterPro" id="IPR006202">
    <property type="entry name" value="Neur_chan_lig-bd"/>
</dbReference>
<evidence type="ECO:0000256" key="8">
    <source>
        <dbReference type="ARBA" id="ARBA00023136"/>
    </source>
</evidence>
<feature type="domain" description="Neurotransmitter-gated ion-channel ligand-binding" evidence="16">
    <location>
        <begin position="94"/>
        <end position="262"/>
    </location>
</feature>
<dbReference type="Pfam" id="PF02931">
    <property type="entry name" value="Neur_chan_LBD"/>
    <property type="match status" value="2"/>
</dbReference>
<dbReference type="OMA" id="LIQQQWI"/>
<dbReference type="KEGG" id="aplc:110982521"/>
<sequence>MARTINCGWRFLMTATLPLICVIFLEPVCGNSLYSEGHQERLVSDLLREYSRYVRPVLNETKVLEVFYHMKLSRILKIDEVNQVLTTVVRLEQDERNQILTTAFWLEQRWRDDFLVWDPLDYDNITAINIPTRQIWIPDTVLYDSADVDKEPGTGIMMTNAVVSSEGGVFWAAPAIFKSSCSLDITYFPFDKQTCPMKFGPWAYKGNEVVMRTVAEKGDWSQMTTNGQWELLDMPVVAHLVEYGCCPDPFSDVTFTLKLRRKALFYVFSLLFPSIFMSLISFLSFYLPAESGEKIGLNITVLLSLVFFLLLGAQLLPPTSDTVSLLGQLLATIIVVMSLETAGSVVILRLHHHIPSRPPPRWARKLILDRLAYFLRIKGRRHAFHDYTSADGEELEGEKATAPHRCDDLFEYDQQNSLLNSQALGVSLLQQLQLEPGSYGAKDTGGPGGFMAEGAAEYGTDATEVSLGATVQRIGRYIDKLVNRCKRKEKISLVQQQWIDMCVILDRLLMLLFALAIVMTSLIIILKMTLNYD</sequence>
<dbReference type="Gene3D" id="2.70.170.10">
    <property type="entry name" value="Neurotransmitter-gated ion-channel ligand-binding domain"/>
    <property type="match status" value="2"/>
</dbReference>
<keyword evidence="15" id="KW-0732">Signal</keyword>
<comment type="similarity">
    <text evidence="1">Belongs to the ligand-gated ion channel (TC 1.A.9) family. Acetylcholine receptor (TC 1.A.9.1) subfamily.</text>
</comment>
<feature type="transmembrane region" description="Helical" evidence="15">
    <location>
        <begin position="263"/>
        <end position="283"/>
    </location>
</feature>
<dbReference type="Pfam" id="PF02932">
    <property type="entry name" value="Neur_chan_memb"/>
    <property type="match status" value="1"/>
</dbReference>
<dbReference type="InterPro" id="IPR036719">
    <property type="entry name" value="Neuro-gated_channel_TM_sf"/>
</dbReference>
<dbReference type="PRINTS" id="PR00252">
    <property type="entry name" value="NRIONCHANNEL"/>
</dbReference>
<evidence type="ECO:0000256" key="4">
    <source>
        <dbReference type="ARBA" id="ARBA00022692"/>
    </source>
</evidence>
<feature type="transmembrane region" description="Helical" evidence="15">
    <location>
        <begin position="295"/>
        <end position="316"/>
    </location>
</feature>
<keyword evidence="7 15" id="KW-0406">Ion transport</keyword>
<keyword evidence="8 15" id="KW-0472">Membrane</keyword>
<evidence type="ECO:0000256" key="11">
    <source>
        <dbReference type="ARBA" id="ARBA00023180"/>
    </source>
</evidence>
<dbReference type="CDD" id="cd19051">
    <property type="entry name" value="LGIC_TM_cation"/>
    <property type="match status" value="1"/>
</dbReference>
<keyword evidence="2 15" id="KW-0813">Transport</keyword>
<dbReference type="InterPro" id="IPR002394">
    <property type="entry name" value="Nicotinic_acetylcholine_rcpt"/>
</dbReference>
<dbReference type="FunFam" id="2.70.170.10:FF:000016">
    <property type="entry name" value="Nicotinic acetylcholine receptor subunit"/>
    <property type="match status" value="1"/>
</dbReference>
<evidence type="ECO:0000256" key="15">
    <source>
        <dbReference type="RuleBase" id="RU000687"/>
    </source>
</evidence>
<feature type="domain" description="Neurotransmitter-gated ion-channel ligand-binding" evidence="16">
    <location>
        <begin position="39"/>
        <end position="93"/>
    </location>
</feature>
<evidence type="ECO:0000256" key="9">
    <source>
        <dbReference type="ARBA" id="ARBA00023157"/>
    </source>
</evidence>
<feature type="signal peptide" evidence="15">
    <location>
        <begin position="1"/>
        <end position="30"/>
    </location>
</feature>
<dbReference type="SUPFAM" id="SSF90112">
    <property type="entry name" value="Neurotransmitter-gated ion-channel transmembrane pore"/>
    <property type="match status" value="1"/>
</dbReference>
<feature type="domain" description="Neurotransmitter-gated ion-channel transmembrane" evidence="17">
    <location>
        <begin position="271"/>
        <end position="524"/>
    </location>
</feature>
<keyword evidence="13 15" id="KW-0407">Ion channel</keyword>
<reference evidence="19" key="1">
    <citation type="submission" date="2025-08" db="UniProtKB">
        <authorList>
            <consortium name="RefSeq"/>
        </authorList>
    </citation>
    <scope>IDENTIFICATION</scope>
</reference>
<evidence type="ECO:0000256" key="2">
    <source>
        <dbReference type="ARBA" id="ARBA00022448"/>
    </source>
</evidence>
<dbReference type="PANTHER" id="PTHR18945">
    <property type="entry name" value="NEUROTRANSMITTER GATED ION CHANNEL"/>
    <property type="match status" value="1"/>
</dbReference>
<evidence type="ECO:0000256" key="7">
    <source>
        <dbReference type="ARBA" id="ARBA00023065"/>
    </source>
</evidence>
<evidence type="ECO:0000256" key="6">
    <source>
        <dbReference type="ARBA" id="ARBA00023018"/>
    </source>
</evidence>
<proteinExistence type="inferred from homology"/>
<organism evidence="18 19">
    <name type="scientific">Acanthaster planci</name>
    <name type="common">Crown-of-thorns starfish</name>
    <dbReference type="NCBI Taxonomy" id="133434"/>
    <lineage>
        <taxon>Eukaryota</taxon>
        <taxon>Metazoa</taxon>
        <taxon>Echinodermata</taxon>
        <taxon>Eleutherozoa</taxon>
        <taxon>Asterozoa</taxon>
        <taxon>Asteroidea</taxon>
        <taxon>Valvatacea</taxon>
        <taxon>Valvatida</taxon>
        <taxon>Acanthasteridae</taxon>
        <taxon>Acanthaster</taxon>
    </lineage>
</organism>
<dbReference type="GO" id="GO:0045211">
    <property type="term" value="C:postsynaptic membrane"/>
    <property type="evidence" value="ECO:0007669"/>
    <property type="project" value="InterPro"/>
</dbReference>
<evidence type="ECO:0000259" key="17">
    <source>
        <dbReference type="Pfam" id="PF02932"/>
    </source>
</evidence>
<dbReference type="InterPro" id="IPR018000">
    <property type="entry name" value="Neurotransmitter_ion_chnl_CS"/>
</dbReference>
<dbReference type="InterPro" id="IPR006201">
    <property type="entry name" value="Neur_channel"/>
</dbReference>
<gene>
    <name evidence="19" type="primary">LOC110982521</name>
</gene>
<keyword evidence="3" id="KW-1003">Cell membrane</keyword>
<protein>
    <submittedName>
        <fullName evidence="19">Neuronal acetylcholine receptor subunit alpha-10-like isoform X1</fullName>
    </submittedName>
</protein>
<evidence type="ECO:0000256" key="5">
    <source>
        <dbReference type="ARBA" id="ARBA00022989"/>
    </source>
</evidence>
<dbReference type="GO" id="GO:0022848">
    <property type="term" value="F:acetylcholine-gated monoatomic cation-selective channel activity"/>
    <property type="evidence" value="ECO:0007669"/>
    <property type="project" value="InterPro"/>
</dbReference>
<evidence type="ECO:0000256" key="14">
    <source>
        <dbReference type="ARBA" id="ARBA00034099"/>
    </source>
</evidence>
<dbReference type="CDD" id="cd18997">
    <property type="entry name" value="LGIC_ECD_nAChR"/>
    <property type="match status" value="1"/>
</dbReference>
<keyword evidence="4 15" id="KW-0812">Transmembrane</keyword>
<evidence type="ECO:0000256" key="12">
    <source>
        <dbReference type="ARBA" id="ARBA00023286"/>
    </source>
</evidence>
<keyword evidence="10" id="KW-0675">Receptor</keyword>
<dbReference type="InterPro" id="IPR038050">
    <property type="entry name" value="Neuro_actylchol_rec"/>
</dbReference>
<dbReference type="PRINTS" id="PR00254">
    <property type="entry name" value="NICOTINICR"/>
</dbReference>
<evidence type="ECO:0000259" key="16">
    <source>
        <dbReference type="Pfam" id="PF02931"/>
    </source>
</evidence>
<feature type="transmembrane region" description="Helical" evidence="15">
    <location>
        <begin position="508"/>
        <end position="530"/>
    </location>
</feature>
<dbReference type="OrthoDB" id="10035934at2759"/>
<name>A0A8B7YW12_ACAPL</name>
<feature type="chain" id="PRO_5034395332" evidence="15">
    <location>
        <begin position="31"/>
        <end position="533"/>
    </location>
</feature>
<dbReference type="InterPro" id="IPR036734">
    <property type="entry name" value="Neur_chan_lig-bd_sf"/>
</dbReference>
<dbReference type="AlphaFoldDB" id="A0A8B7YW12"/>
<keyword evidence="12" id="KW-1071">Ligand-gated ion channel</keyword>
<feature type="transmembrane region" description="Helical" evidence="15">
    <location>
        <begin position="328"/>
        <end position="348"/>
    </location>
</feature>
<dbReference type="InterPro" id="IPR006029">
    <property type="entry name" value="Neurotrans-gated_channel_TM"/>
</dbReference>
<keyword evidence="5 15" id="KW-1133">Transmembrane helix</keyword>
<accession>A0A8B7YW12</accession>
<comment type="subcellular location">
    <subcellularLocation>
        <location evidence="14">Synaptic cell membrane</location>
        <topology evidence="14">Multi-pass membrane protein</topology>
    </subcellularLocation>
</comment>